<dbReference type="HOGENOM" id="CLU_2142787_0_0_0"/>
<dbReference type="KEGG" id="lfi:LFML04_0716"/>
<dbReference type="Proteomes" id="UP000006177">
    <property type="component" value="Chromosome"/>
</dbReference>
<sequence length="112" mass="12506">MSFLELRLPHSSWLVSWASQSLVGRNVAGFKTVTLSFTGSIHDATAFFRLDKCSALPETEDFGFSEYGRLRMTENLNQILGSMVRVEPFQALYLGVGPALPHLFHLLPFSIS</sequence>
<dbReference type="STRING" id="1048260.LFML04_0716"/>
<evidence type="ECO:0000313" key="2">
    <source>
        <dbReference type="Proteomes" id="UP000006177"/>
    </source>
</evidence>
<name>J9Z9V5_LEPFM</name>
<reference evidence="1 2" key="1">
    <citation type="journal article" date="2011" name="J. Microbiol.">
        <title>Complete genome of Leptospirillum ferriphilum ML-04 provides insight into its physiology and environmental adaptation.</title>
        <authorList>
            <person name="Mi S."/>
            <person name="Song J."/>
            <person name="Lin J."/>
            <person name="Che Y."/>
            <person name="Zheng H."/>
            <person name="Lin J."/>
        </authorList>
    </citation>
    <scope>NUCLEOTIDE SEQUENCE [LARGE SCALE GENOMIC DNA]</scope>
    <source>
        <strain evidence="1 2">ML-04</strain>
    </source>
</reference>
<gene>
    <name evidence="1" type="ordered locus">LFML04_0716</name>
</gene>
<accession>J9Z9V5</accession>
<organism evidence="1 2">
    <name type="scientific">Leptospirillum ferriphilum (strain ML-04)</name>
    <dbReference type="NCBI Taxonomy" id="1048260"/>
    <lineage>
        <taxon>Bacteria</taxon>
        <taxon>Pseudomonadati</taxon>
        <taxon>Nitrospirota</taxon>
        <taxon>Nitrospiria</taxon>
        <taxon>Nitrospirales</taxon>
        <taxon>Nitrospiraceae</taxon>
        <taxon>Leptospirillum</taxon>
    </lineage>
</organism>
<evidence type="ECO:0000313" key="1">
    <source>
        <dbReference type="EMBL" id="AFS52951.1"/>
    </source>
</evidence>
<dbReference type="AlphaFoldDB" id="J9Z9V5"/>
<protein>
    <submittedName>
        <fullName evidence="1">Uncharacterized protein</fullName>
    </submittedName>
</protein>
<dbReference type="EMBL" id="CP002919">
    <property type="protein sequence ID" value="AFS52951.1"/>
    <property type="molecule type" value="Genomic_DNA"/>
</dbReference>
<proteinExistence type="predicted"/>